<dbReference type="GeneID" id="77732729"/>
<evidence type="ECO:0000313" key="2">
    <source>
        <dbReference type="EMBL" id="KAI9636920.1"/>
    </source>
</evidence>
<evidence type="ECO:0000313" key="3">
    <source>
        <dbReference type="Proteomes" id="UP001164286"/>
    </source>
</evidence>
<sequence length="442" mass="47074">MTAVATYHSTPSSSPSSSAYPFPPAPRIPYENHPRRPSSSNSHTSLLGPVLEDDTDQSCSIRPGRKILRPSSSVSMSRGSSVEDMAEWVLDMMAVQGGKARWAERERVVLVLGDCSTDLLEPLTSNPAFSNTLILAPCNAPSSPTHPSFEVLASEDLQDAVNEATSLSAAYRKKNKKKYRSAHASASASPFDAILHFLPSPLYFDPTMALQRMLREAIMATTVALASLASFRHNTQPSKGKSAPAHDMPIPLIHIIPSGSPSALPVVVERYLLQLLPSLSGSASSRTIRPLVLSSSAWSTRSIPFSPSAPAIDALLFGGLDPASTPKVALASWDRVLPTSAASSPTAPSWDSALDVNTDRRDSSTSTSTLGSSSSLHGPITPQNASYADMSETIRRSSQHMPSRLSYVETFEDEGTQGEQAGGGTIGKKGGKGVFGWMKRKA</sequence>
<protein>
    <submittedName>
        <fullName evidence="2">Uncharacterized protein</fullName>
    </submittedName>
</protein>
<comment type="caution">
    <text evidence="2">The sequence shown here is derived from an EMBL/GenBank/DDBJ whole genome shotgun (WGS) entry which is preliminary data.</text>
</comment>
<dbReference type="Proteomes" id="UP001164286">
    <property type="component" value="Unassembled WGS sequence"/>
</dbReference>
<feature type="compositionally biased region" description="Low complexity" evidence="1">
    <location>
        <begin position="71"/>
        <end position="80"/>
    </location>
</feature>
<name>A0AA38HBG5_9TREE</name>
<feature type="region of interest" description="Disordered" evidence="1">
    <location>
        <begin position="339"/>
        <end position="384"/>
    </location>
</feature>
<reference evidence="2" key="1">
    <citation type="journal article" date="2022" name="G3 (Bethesda)">
        <title>High quality genome of the basidiomycete yeast Dioszegia hungarica PDD-24b-2 isolated from cloud water.</title>
        <authorList>
            <person name="Jarrige D."/>
            <person name="Haridas S."/>
            <person name="Bleykasten-Grosshans C."/>
            <person name="Joly M."/>
            <person name="Nadalig T."/>
            <person name="Sancelme M."/>
            <person name="Vuilleumier S."/>
            <person name="Grigoriev I.V."/>
            <person name="Amato P."/>
            <person name="Bringel F."/>
        </authorList>
    </citation>
    <scope>NUCLEOTIDE SEQUENCE</scope>
    <source>
        <strain evidence="2">PDD-24b-2</strain>
    </source>
</reference>
<feature type="compositionally biased region" description="Low complexity" evidence="1">
    <location>
        <begin position="11"/>
        <end position="20"/>
    </location>
</feature>
<feature type="compositionally biased region" description="Gly residues" evidence="1">
    <location>
        <begin position="420"/>
        <end position="434"/>
    </location>
</feature>
<feature type="compositionally biased region" description="Low complexity" evidence="1">
    <location>
        <begin position="339"/>
        <end position="349"/>
    </location>
</feature>
<dbReference type="RefSeq" id="XP_052946697.1">
    <property type="nucleotide sequence ID" value="XM_053093524.1"/>
</dbReference>
<evidence type="ECO:0000256" key="1">
    <source>
        <dbReference type="SAM" id="MobiDB-lite"/>
    </source>
</evidence>
<feature type="region of interest" description="Disordered" evidence="1">
    <location>
        <begin position="412"/>
        <end position="442"/>
    </location>
</feature>
<dbReference type="AlphaFoldDB" id="A0AA38HBG5"/>
<accession>A0AA38HBG5</accession>
<organism evidence="2 3">
    <name type="scientific">Dioszegia hungarica</name>
    <dbReference type="NCBI Taxonomy" id="4972"/>
    <lineage>
        <taxon>Eukaryota</taxon>
        <taxon>Fungi</taxon>
        <taxon>Dikarya</taxon>
        <taxon>Basidiomycota</taxon>
        <taxon>Agaricomycotina</taxon>
        <taxon>Tremellomycetes</taxon>
        <taxon>Tremellales</taxon>
        <taxon>Bulleribasidiaceae</taxon>
        <taxon>Dioszegia</taxon>
    </lineage>
</organism>
<proteinExistence type="predicted"/>
<gene>
    <name evidence="2" type="ORF">MKK02DRAFT_45627</name>
</gene>
<feature type="compositionally biased region" description="Low complexity" evidence="1">
    <location>
        <begin position="364"/>
        <end position="376"/>
    </location>
</feature>
<keyword evidence="3" id="KW-1185">Reference proteome</keyword>
<feature type="region of interest" description="Disordered" evidence="1">
    <location>
        <begin position="1"/>
        <end position="80"/>
    </location>
</feature>
<dbReference type="EMBL" id="JAKWFO010000005">
    <property type="protein sequence ID" value="KAI9636920.1"/>
    <property type="molecule type" value="Genomic_DNA"/>
</dbReference>